<dbReference type="PANTHER" id="PTHR45615">
    <property type="entry name" value="MYOSIN HEAVY CHAIN, NON-MUSCLE"/>
    <property type="match status" value="1"/>
</dbReference>
<feature type="coiled-coil region" evidence="1">
    <location>
        <begin position="603"/>
        <end position="683"/>
    </location>
</feature>
<organism evidence="3 4">
    <name type="scientific">Ceratitis capitata</name>
    <name type="common">Mediterranean fruit fly</name>
    <name type="synonym">Tephritis capitata</name>
    <dbReference type="NCBI Taxonomy" id="7213"/>
    <lineage>
        <taxon>Eukaryota</taxon>
        <taxon>Metazoa</taxon>
        <taxon>Ecdysozoa</taxon>
        <taxon>Arthropoda</taxon>
        <taxon>Hexapoda</taxon>
        <taxon>Insecta</taxon>
        <taxon>Pterygota</taxon>
        <taxon>Neoptera</taxon>
        <taxon>Endopterygota</taxon>
        <taxon>Diptera</taxon>
        <taxon>Brachycera</taxon>
        <taxon>Muscomorpha</taxon>
        <taxon>Tephritoidea</taxon>
        <taxon>Tephritidae</taxon>
        <taxon>Ceratitis</taxon>
        <taxon>Ceratitis</taxon>
    </lineage>
</organism>
<evidence type="ECO:0000256" key="1">
    <source>
        <dbReference type="SAM" id="Coils"/>
    </source>
</evidence>
<comment type="caution">
    <text evidence="3">The sequence shown here is derived from an EMBL/GenBank/DDBJ whole genome shotgun (WGS) entry which is preliminary data.</text>
</comment>
<dbReference type="AlphaFoldDB" id="A0A811UAJ7"/>
<proteinExistence type="predicted"/>
<feature type="region of interest" description="Disordered" evidence="2">
    <location>
        <begin position="160"/>
        <end position="197"/>
    </location>
</feature>
<dbReference type="PANTHER" id="PTHR45615:SF63">
    <property type="entry name" value="CHROMOSOME UNDETERMINED SCAFFOLD_10, WHOLE GENOME SHOTGUN SEQUENCE"/>
    <property type="match status" value="1"/>
</dbReference>
<feature type="coiled-coil region" evidence="1">
    <location>
        <begin position="315"/>
        <end position="426"/>
    </location>
</feature>
<feature type="coiled-coil region" evidence="1">
    <location>
        <begin position="716"/>
        <end position="771"/>
    </location>
</feature>
<feature type="region of interest" description="Disordered" evidence="2">
    <location>
        <begin position="1"/>
        <end position="40"/>
    </location>
</feature>
<name>A0A811UAJ7_CERCA</name>
<feature type="region of interest" description="Disordered" evidence="2">
    <location>
        <begin position="107"/>
        <end position="128"/>
    </location>
</feature>
<dbReference type="OrthoDB" id="6424487at2759"/>
<gene>
    <name evidence="3" type="ORF">CCAP1982_LOCUS4965</name>
</gene>
<accession>A0A811UAJ7</accession>
<protein>
    <submittedName>
        <fullName evidence="3">(Mediterranean fruit fly) hypothetical protein</fullName>
    </submittedName>
</protein>
<evidence type="ECO:0000313" key="4">
    <source>
        <dbReference type="Proteomes" id="UP000606786"/>
    </source>
</evidence>
<evidence type="ECO:0000313" key="3">
    <source>
        <dbReference type="EMBL" id="CAD6996282.1"/>
    </source>
</evidence>
<keyword evidence="4" id="KW-1185">Reference proteome</keyword>
<dbReference type="SUPFAM" id="SSF57997">
    <property type="entry name" value="Tropomyosin"/>
    <property type="match status" value="1"/>
</dbReference>
<keyword evidence="1" id="KW-0175">Coiled coil</keyword>
<feature type="compositionally biased region" description="Polar residues" evidence="2">
    <location>
        <begin position="160"/>
        <end position="186"/>
    </location>
</feature>
<dbReference type="EMBL" id="CAJHJT010000001">
    <property type="protein sequence ID" value="CAD6996282.1"/>
    <property type="molecule type" value="Genomic_DNA"/>
</dbReference>
<evidence type="ECO:0000256" key="2">
    <source>
        <dbReference type="SAM" id="MobiDB-lite"/>
    </source>
</evidence>
<dbReference type="Proteomes" id="UP000606786">
    <property type="component" value="Unassembled WGS sequence"/>
</dbReference>
<sequence length="1213" mass="139313">MQMIFGKRGSGGVDDSSDATARTSQQLEDDEVNLNDPANEELRQRITQMLTKTTLDSDDKNCLQQLIQLVQNLDLLTQRSEPNSLNTTSCSSDDANSLEMVKSRISDYSSASSPSSARSTYEASSGSHTNSCIKSIAKSVVPATALPNAARIVATVSPYNSSPQHQATYNNNCSSNQLVPTNTPTDSPRKSRNAWQSNSLSESGVFVESDFLSDISENNVCTQTDFEEESISNAARGVCEELQKLHCNDSNRKTDVNKVPAHTLPNAAPHSPNLSDQKRLQYYKERLALLESKVLIYESSGDLQHKRLADRLQREILLEKELKELRDRVEFLEGENLQLEEEKCEFEEAENDTRLRLQRLEVELEILSQRNVELEMSREALSAKYKDCRSECLILRDDLAATETQIRHLEEDKQKAKENLEILHNLLPLLLTYHTTVAFTNWTNSNNIYINNNNINERSNRPETPNQTYEIELCDNFGNKMGNVVPIVTDRVNDVLPAFAGKQFDRASPIANFNCETQFYNNDTPEVSNCVCQYLKEEVKCLRNQIKDLNSRHYEAMESADTHWVELERQYKDREEAYRAKECCLKSKIQKLQDCLRDDARAANEKICQLEEAERDLKNCLVRVSKEHRDLLDDHECITSEYERVKCQVESLKAQQKPTLDQLEQEKKRNKTLNDEVNFMRKLQQETESRNLAEMESLQGQLFELKKEFLHIEVTNGELKEEVVTLEQQIEKLQQNEKELEDKVRVLQDEVKSKEEMVQKLEKRLERSEGYSLAQELSGSPSKRFKREDVKDLKTASTGLGNALRNFKECETSLPSHQQFSSVARDVKRLADSLLHGDSIDDEVSITIETTKEKPENSENARSELELNEVYAEDIEVPKTAGEGGDDRANSQNFTIGMALMPQFLIDECLMPLFMSPKKKENPTSVKQLSEVPSELRMISEAGTCETTKTSETIKRLSLATFQRNRKRRLKRRVLQTRVRRIVSCFNARRPPRFHDVVDIDVSKSEVLHRFDSFHSLREDATESQHKMDAFTETVCDKLDKETETDIVCVESKESSVQVNDDMNPERILDRVPSQTRMFINLLKTSVGQGTSELTEFNQNLLKRWEADKEFRDGLHILQTYSIFDTNNNETVSAENYEHFVNAMSCLHVLEELFKPIKVPIMQKIEDQINEQLMNFHSKRMESEFYCTVYYPVKRALSSDVSSEYDFLLTKTM</sequence>
<feature type="compositionally biased region" description="Low complexity" evidence="2">
    <location>
        <begin position="107"/>
        <end position="127"/>
    </location>
</feature>
<reference evidence="3" key="1">
    <citation type="submission" date="2020-11" db="EMBL/GenBank/DDBJ databases">
        <authorList>
            <person name="Whitehead M."/>
        </authorList>
    </citation>
    <scope>NUCLEOTIDE SEQUENCE</scope>
    <source>
        <strain evidence="3">EGII</strain>
    </source>
</reference>